<evidence type="ECO:0000313" key="2">
    <source>
        <dbReference type="Proteomes" id="UP000215335"/>
    </source>
</evidence>
<name>A0A232EXL4_9HYME</name>
<comment type="caution">
    <text evidence="1">The sequence shown here is derived from an EMBL/GenBank/DDBJ whole genome shotgun (WGS) entry which is preliminary data.</text>
</comment>
<reference evidence="1 2" key="1">
    <citation type="journal article" date="2017" name="Curr. Biol.">
        <title>The Evolution of Venom by Co-option of Single-Copy Genes.</title>
        <authorList>
            <person name="Martinson E.O."/>
            <person name="Mrinalini"/>
            <person name="Kelkar Y.D."/>
            <person name="Chang C.H."/>
            <person name="Werren J.H."/>
        </authorList>
    </citation>
    <scope>NUCLEOTIDE SEQUENCE [LARGE SCALE GENOMIC DNA]</scope>
    <source>
        <strain evidence="1 2">Alberta</strain>
        <tissue evidence="1">Whole body</tissue>
    </source>
</reference>
<gene>
    <name evidence="1" type="ORF">TSAR_011601</name>
</gene>
<organism evidence="1 2">
    <name type="scientific">Trichomalopsis sarcophagae</name>
    <dbReference type="NCBI Taxonomy" id="543379"/>
    <lineage>
        <taxon>Eukaryota</taxon>
        <taxon>Metazoa</taxon>
        <taxon>Ecdysozoa</taxon>
        <taxon>Arthropoda</taxon>
        <taxon>Hexapoda</taxon>
        <taxon>Insecta</taxon>
        <taxon>Pterygota</taxon>
        <taxon>Neoptera</taxon>
        <taxon>Endopterygota</taxon>
        <taxon>Hymenoptera</taxon>
        <taxon>Apocrita</taxon>
        <taxon>Proctotrupomorpha</taxon>
        <taxon>Chalcidoidea</taxon>
        <taxon>Pteromalidae</taxon>
        <taxon>Pteromalinae</taxon>
        <taxon>Trichomalopsis</taxon>
    </lineage>
</organism>
<dbReference type="Proteomes" id="UP000215335">
    <property type="component" value="Unassembled WGS sequence"/>
</dbReference>
<accession>A0A232EXL4</accession>
<dbReference type="EMBL" id="NNAY01001745">
    <property type="protein sequence ID" value="OXU23049.1"/>
    <property type="molecule type" value="Genomic_DNA"/>
</dbReference>
<keyword evidence="2" id="KW-1185">Reference proteome</keyword>
<proteinExistence type="predicted"/>
<sequence>MYLDSKHN</sequence>
<evidence type="ECO:0000313" key="1">
    <source>
        <dbReference type="EMBL" id="OXU23049.1"/>
    </source>
</evidence>
<protein>
    <submittedName>
        <fullName evidence="1">Uncharacterized protein</fullName>
    </submittedName>
</protein>